<dbReference type="Proteomes" id="UP000826709">
    <property type="component" value="Chromosome"/>
</dbReference>
<dbReference type="InterPro" id="IPR010179">
    <property type="entry name" value="CRISPR-assoc_prot_Cse3"/>
</dbReference>
<dbReference type="SUPFAM" id="SSF117987">
    <property type="entry name" value="CRISPR-associated protein"/>
    <property type="match status" value="2"/>
</dbReference>
<reference evidence="1" key="1">
    <citation type="journal article" date="2005" name="Int. J. Syst. Evol. Microbiol.">
        <title>Methanofollis formosanus sp. nov., isolated from a fish pond.</title>
        <authorList>
            <person name="Wu S.Y."/>
            <person name="Chen S.C."/>
            <person name="Lai M.C."/>
        </authorList>
    </citation>
    <scope>NUCLEOTIDE SEQUENCE</scope>
    <source>
        <strain evidence="1">ML15</strain>
    </source>
</reference>
<dbReference type="Pfam" id="PF08798">
    <property type="entry name" value="CRISPR_assoc"/>
    <property type="match status" value="1"/>
</dbReference>
<evidence type="ECO:0000313" key="2">
    <source>
        <dbReference type="Proteomes" id="UP000826709"/>
    </source>
</evidence>
<evidence type="ECO:0000313" key="1">
    <source>
        <dbReference type="EMBL" id="QYZ80142.1"/>
    </source>
</evidence>
<organism evidence="1 2">
    <name type="scientific">Methanofollis formosanus</name>
    <dbReference type="NCBI Taxonomy" id="299308"/>
    <lineage>
        <taxon>Archaea</taxon>
        <taxon>Methanobacteriati</taxon>
        <taxon>Methanobacteriota</taxon>
        <taxon>Stenosarchaea group</taxon>
        <taxon>Methanomicrobia</taxon>
        <taxon>Methanomicrobiales</taxon>
        <taxon>Methanomicrobiaceae</taxon>
        <taxon>Methanofollis</taxon>
    </lineage>
</organism>
<keyword evidence="2" id="KW-1185">Reference proteome</keyword>
<accession>A0A8G1A4W1</accession>
<reference evidence="1" key="2">
    <citation type="submission" date="2019-03" db="EMBL/GenBank/DDBJ databases">
        <authorList>
            <person name="Chen S.-C."/>
            <person name="Wu S.-Y."/>
            <person name="Lai M.-C."/>
        </authorList>
    </citation>
    <scope>NUCLEOTIDE SEQUENCE</scope>
    <source>
        <strain evidence="1">ML15</strain>
    </source>
</reference>
<dbReference type="SMART" id="SM01101">
    <property type="entry name" value="CRISPR_assoc"/>
    <property type="match status" value="1"/>
</dbReference>
<dbReference type="NCBIfam" id="TIGR01907">
    <property type="entry name" value="casE_Cse3"/>
    <property type="match status" value="1"/>
</dbReference>
<dbReference type="CDD" id="cd09727">
    <property type="entry name" value="Cas6_I-E"/>
    <property type="match status" value="1"/>
</dbReference>
<dbReference type="KEGG" id="mfk:E2N92_12240"/>
<dbReference type="Gene3D" id="3.30.70.1200">
    <property type="entry name" value="Crispr-associated protein, domain 1"/>
    <property type="match status" value="1"/>
</dbReference>
<sequence>MAVYRTKGAWGAGAGAGGRAMTRSIYRIRLRDDVQRTPAFWRSVRNPYDVHGMVWRIFSDGARKDRDFIYRLEMQESSPVIYAVSTADPVDLDGIWAIEQKEYSPVLRTGQRLGFSLRANPIRAKRNEEGKQKRCDVVMDAKTVLKESGCSPDAMPSQPVLVQKEGFSWLASRGEAAGFAVDEGMVRAEGYRQHRFKKPRGKNWISISTIDFTGVLTVTDPDRFEEALYGGIGPAKSFGCGLVLIRPV</sequence>
<name>A0A8G1A4W1_9EURY</name>
<dbReference type="EMBL" id="CP037968">
    <property type="protein sequence ID" value="QYZ80142.1"/>
    <property type="molecule type" value="Genomic_DNA"/>
</dbReference>
<gene>
    <name evidence="1" type="primary">cas6e</name>
    <name evidence="1" type="ORF">E2N92_12240</name>
</gene>
<dbReference type="Gene3D" id="3.30.70.1210">
    <property type="entry name" value="Crispr-associated protein, domain 2"/>
    <property type="match status" value="1"/>
</dbReference>
<protein>
    <submittedName>
        <fullName evidence="1">Type I-E CRISPR-associated protein Cas6/Cse3/CasE</fullName>
    </submittedName>
</protein>
<dbReference type="AlphaFoldDB" id="A0A8G1A4W1"/>
<proteinExistence type="predicted"/>